<dbReference type="HOGENOM" id="CLU_870862_0_0_6"/>
<sequence>MARINLNYANLGPDQFERLIVSLCMKILGVGVQGFAKGPDGGCDVKFIGTAQHYPSDKNRWSGTMIIQAKHTNRFCSSCSDKKFYSEKSSHTVIGEEIPRIKKLRAAKQLDYYMLFTNRRLSATANTKITEYISKQCEIPVESISLCGLEKLDMYFNHFPEAVHHAGLDFVVDFVDSPLIVRTQELAEIIEALAQLKEKGGQVLPDDSPVIRAPYKEKNELNQLSQEYEKEWRRIYLKEEVFIRNFLAAPENTRFIKMYISTTEDFQFKIIAKRKDYHSFDALVESLMDVLFNRDSVLAQSGHRSLTRALLFYMYWNCDIGKKVDNTEEAEDAASNETLTS</sequence>
<name>A0A060H8Q0_XYLFS</name>
<dbReference type="InterPro" id="IPR046917">
    <property type="entry name" value="ABC-3C_CTD12"/>
</dbReference>
<gene>
    <name evidence="2" type="ORF">D934_01615</name>
</gene>
<dbReference type="PATRIC" id="fig|155920.8.peg.383"/>
<proteinExistence type="predicted"/>
<evidence type="ECO:0000313" key="3">
    <source>
        <dbReference type="Proteomes" id="UP000027215"/>
    </source>
</evidence>
<dbReference type="EMBL" id="CP006696">
    <property type="protein sequence ID" value="AIC09302.1"/>
    <property type="molecule type" value="Genomic_DNA"/>
</dbReference>
<dbReference type="AlphaFoldDB" id="A0A060H8Q0"/>
<protein>
    <recommendedName>
        <fullName evidence="1">ABC-three component systems C-terminal domain-containing protein</fullName>
    </recommendedName>
</protein>
<accession>A0A060H8Q0</accession>
<organism evidence="2 3">
    <name type="scientific">Xylella fastidiosa subsp. sandyi Ann-1</name>
    <dbReference type="NCBI Taxonomy" id="155920"/>
    <lineage>
        <taxon>Bacteria</taxon>
        <taxon>Pseudomonadati</taxon>
        <taxon>Pseudomonadota</taxon>
        <taxon>Gammaproteobacteria</taxon>
        <taxon>Lysobacterales</taxon>
        <taxon>Lysobacteraceae</taxon>
        <taxon>Xylella</taxon>
    </lineage>
</organism>
<evidence type="ECO:0000313" key="2">
    <source>
        <dbReference type="EMBL" id="AIC09302.1"/>
    </source>
</evidence>
<reference evidence="2 3" key="1">
    <citation type="submission" date="2013-08" db="EMBL/GenBank/DDBJ databases">
        <authorList>
            <person name="Stouthamer R."/>
            <person name="Nunney L."/>
        </authorList>
    </citation>
    <scope>NUCLEOTIDE SEQUENCE [LARGE SCALE GENOMIC DNA]</scope>
    <source>
        <strain evidence="3">ann-1</strain>
    </source>
</reference>
<dbReference type="KEGG" id="xfs:D934_01615"/>
<dbReference type="Pfam" id="PF20279">
    <property type="entry name" value="CTD12"/>
    <property type="match status" value="1"/>
</dbReference>
<dbReference type="Proteomes" id="UP000027215">
    <property type="component" value="Chromosome"/>
</dbReference>
<evidence type="ECO:0000259" key="1">
    <source>
        <dbReference type="Pfam" id="PF20279"/>
    </source>
</evidence>
<feature type="domain" description="ABC-three component systems C-terminal" evidence="1">
    <location>
        <begin position="175"/>
        <end position="321"/>
    </location>
</feature>